<evidence type="ECO:0000256" key="11">
    <source>
        <dbReference type="ARBA" id="ARBA00048044"/>
    </source>
</evidence>
<name>A0A0B2PZJ3_GLYSO</name>
<evidence type="ECO:0000256" key="12">
    <source>
        <dbReference type="SAM" id="Phobius"/>
    </source>
</evidence>
<gene>
    <name evidence="13" type="ORF">glysoja_027149</name>
</gene>
<evidence type="ECO:0000256" key="3">
    <source>
        <dbReference type="ARBA" id="ARBA00022692"/>
    </source>
</evidence>
<evidence type="ECO:0000256" key="5">
    <source>
        <dbReference type="ARBA" id="ARBA00022989"/>
    </source>
</evidence>
<organism evidence="13">
    <name type="scientific">Glycine soja</name>
    <name type="common">Wild soybean</name>
    <dbReference type="NCBI Taxonomy" id="3848"/>
    <lineage>
        <taxon>Eukaryota</taxon>
        <taxon>Viridiplantae</taxon>
        <taxon>Streptophyta</taxon>
        <taxon>Embryophyta</taxon>
        <taxon>Tracheophyta</taxon>
        <taxon>Spermatophyta</taxon>
        <taxon>Magnoliopsida</taxon>
        <taxon>eudicotyledons</taxon>
        <taxon>Gunneridae</taxon>
        <taxon>Pentapetalae</taxon>
        <taxon>rosids</taxon>
        <taxon>fabids</taxon>
        <taxon>Fabales</taxon>
        <taxon>Fabaceae</taxon>
        <taxon>Papilionoideae</taxon>
        <taxon>50 kb inversion clade</taxon>
        <taxon>NPAAA clade</taxon>
        <taxon>indigoferoid/millettioid clade</taxon>
        <taxon>Phaseoleae</taxon>
        <taxon>Glycine</taxon>
        <taxon>Glycine subgen. Soja</taxon>
    </lineage>
</organism>
<dbReference type="GO" id="GO:0005743">
    <property type="term" value="C:mitochondrial inner membrane"/>
    <property type="evidence" value="ECO:0007669"/>
    <property type="project" value="TreeGrafter"/>
</dbReference>
<keyword evidence="9 12" id="KW-0472">Membrane</keyword>
<evidence type="ECO:0000256" key="6">
    <source>
        <dbReference type="ARBA" id="ARBA00023002"/>
    </source>
</evidence>
<evidence type="ECO:0000256" key="1">
    <source>
        <dbReference type="ARBA" id="ARBA00001970"/>
    </source>
</evidence>
<dbReference type="PANTHER" id="PTHR23289">
    <property type="entry name" value="CYTOCHROME C OXIDASE ASSEMBLY PROTEIN COX15"/>
    <property type="match status" value="1"/>
</dbReference>
<dbReference type="GO" id="GO:0120547">
    <property type="term" value="F:heme A synthase activity"/>
    <property type="evidence" value="ECO:0007669"/>
    <property type="project" value="UniProtKB-EC"/>
</dbReference>
<keyword evidence="4" id="KW-0479">Metal-binding</keyword>
<evidence type="ECO:0000256" key="10">
    <source>
        <dbReference type="ARBA" id="ARBA00044501"/>
    </source>
</evidence>
<dbReference type="InterPro" id="IPR023754">
    <property type="entry name" value="HemeA_Synthase_type2"/>
</dbReference>
<reference evidence="13" key="1">
    <citation type="submission" date="2014-07" db="EMBL/GenBank/DDBJ databases">
        <title>Identification of a novel salt tolerance gene in wild soybean by whole-genome sequencing.</title>
        <authorList>
            <person name="Lam H.-M."/>
            <person name="Qi X."/>
            <person name="Li M.-W."/>
            <person name="Liu X."/>
            <person name="Xie M."/>
            <person name="Ni M."/>
            <person name="Xu X."/>
        </authorList>
    </citation>
    <scope>NUCLEOTIDE SEQUENCE [LARGE SCALE GENOMIC DNA]</scope>
    <source>
        <tissue evidence="13">Root</tissue>
    </source>
</reference>
<evidence type="ECO:0000313" key="13">
    <source>
        <dbReference type="EMBL" id="KHN14540.1"/>
    </source>
</evidence>
<evidence type="ECO:0000256" key="9">
    <source>
        <dbReference type="ARBA" id="ARBA00023136"/>
    </source>
</evidence>
<comment type="subcellular location">
    <subcellularLocation>
        <location evidence="2">Membrane</location>
        <topology evidence="2">Multi-pass membrane protein</topology>
    </subcellularLocation>
</comment>
<evidence type="ECO:0000256" key="7">
    <source>
        <dbReference type="ARBA" id="ARBA00023004"/>
    </source>
</evidence>
<dbReference type="AlphaFoldDB" id="A0A0B2PZJ3"/>
<comment type="pathway">
    <text evidence="10">Porphyrin-containing compound metabolism; heme A biosynthesis; heme A from heme O: step 1/1.</text>
</comment>
<dbReference type="GO" id="GO:0046872">
    <property type="term" value="F:metal ion binding"/>
    <property type="evidence" value="ECO:0007669"/>
    <property type="project" value="UniProtKB-KW"/>
</dbReference>
<dbReference type="GO" id="GO:0016653">
    <property type="term" value="F:oxidoreductase activity, acting on NAD(P)H, heme protein as acceptor"/>
    <property type="evidence" value="ECO:0007669"/>
    <property type="project" value="TreeGrafter"/>
</dbReference>
<dbReference type="Proteomes" id="UP000053555">
    <property type="component" value="Unassembled WGS sequence"/>
</dbReference>
<dbReference type="PANTHER" id="PTHR23289:SF2">
    <property type="entry name" value="CYTOCHROME C OXIDASE ASSEMBLY PROTEIN COX15 HOMOLOG"/>
    <property type="match status" value="1"/>
</dbReference>
<evidence type="ECO:0000256" key="2">
    <source>
        <dbReference type="ARBA" id="ARBA00004141"/>
    </source>
</evidence>
<dbReference type="InterPro" id="IPR003780">
    <property type="entry name" value="COX15/CtaA_fam"/>
</dbReference>
<dbReference type="EMBL" id="KN661662">
    <property type="protein sequence ID" value="KHN14540.1"/>
    <property type="molecule type" value="Genomic_DNA"/>
</dbReference>
<proteinExistence type="predicted"/>
<keyword evidence="6" id="KW-0560">Oxidoreductase</keyword>
<accession>A0A0B2PZJ3</accession>
<evidence type="ECO:0000256" key="4">
    <source>
        <dbReference type="ARBA" id="ARBA00022723"/>
    </source>
</evidence>
<keyword evidence="5 12" id="KW-1133">Transmembrane helix</keyword>
<sequence>MVLWVSGMGVQHGDEECLQGFDKYKQPPENKRVNKGMKIEEFKFIYWMEYAHRMGGRALGLGAGQGLIVESLTWVRGAAKVRRLALTISILIGLIAVPGAFVAGNDVLFKS</sequence>
<comment type="catalytic activity">
    <reaction evidence="11">
        <text>Fe(II)-heme o + 2 A + H2O = Fe(II)-heme a + 2 AH2</text>
        <dbReference type="Rhea" id="RHEA:63388"/>
        <dbReference type="ChEBI" id="CHEBI:13193"/>
        <dbReference type="ChEBI" id="CHEBI:15377"/>
        <dbReference type="ChEBI" id="CHEBI:17499"/>
        <dbReference type="ChEBI" id="CHEBI:60530"/>
        <dbReference type="ChEBI" id="CHEBI:61715"/>
        <dbReference type="EC" id="1.17.99.9"/>
    </reaction>
    <physiologicalReaction direction="left-to-right" evidence="11">
        <dbReference type="Rhea" id="RHEA:63389"/>
    </physiologicalReaction>
</comment>
<evidence type="ECO:0000256" key="8">
    <source>
        <dbReference type="ARBA" id="ARBA00023133"/>
    </source>
</evidence>
<keyword evidence="3 12" id="KW-0812">Transmembrane</keyword>
<keyword evidence="8" id="KW-0350">Heme biosynthesis</keyword>
<keyword evidence="7" id="KW-0408">Iron</keyword>
<dbReference type="GO" id="GO:0006784">
    <property type="term" value="P:heme A biosynthetic process"/>
    <property type="evidence" value="ECO:0007669"/>
    <property type="project" value="InterPro"/>
</dbReference>
<feature type="transmembrane region" description="Helical" evidence="12">
    <location>
        <begin position="84"/>
        <end position="103"/>
    </location>
</feature>
<comment type="cofactor">
    <cofactor evidence="1">
        <name>heme b</name>
        <dbReference type="ChEBI" id="CHEBI:60344"/>
    </cofactor>
</comment>
<protein>
    <submittedName>
        <fullName evidence="13">Cytochrome c oxidase assembly protein COX15</fullName>
    </submittedName>
</protein>
<dbReference type="Pfam" id="PF02628">
    <property type="entry name" value="COX15-CtaA"/>
    <property type="match status" value="1"/>
</dbReference>